<reference evidence="4 5" key="1">
    <citation type="journal article" date="2017" name="Nat. Commun.">
        <title>In situ click chemistry generation of cyclooxygenase-2 inhibitors.</title>
        <authorList>
            <person name="Bhardwaj A."/>
            <person name="Kaur J."/>
            <person name="Wuest M."/>
            <person name="Wuest F."/>
        </authorList>
    </citation>
    <scope>NUCLEOTIDE SEQUENCE [LARGE SCALE GENOMIC DNA]</scope>
    <source>
        <strain evidence="4">S2_018_000_R2_106</strain>
    </source>
</reference>
<dbReference type="PANTHER" id="PTHR43046:SF16">
    <property type="entry name" value="ADP-RIBOSE PYROPHOSPHATASE YJHB-RELATED"/>
    <property type="match status" value="1"/>
</dbReference>
<proteinExistence type="predicted"/>
<evidence type="ECO:0000259" key="3">
    <source>
        <dbReference type="PROSITE" id="PS51462"/>
    </source>
</evidence>
<dbReference type="PROSITE" id="PS51462">
    <property type="entry name" value="NUDIX"/>
    <property type="match status" value="1"/>
</dbReference>
<accession>A0A6N4R2I7</accession>
<comment type="cofactor">
    <cofactor evidence="1">
        <name>Mg(2+)</name>
        <dbReference type="ChEBI" id="CHEBI:18420"/>
    </cofactor>
</comment>
<organism evidence="4 5">
    <name type="scientific">Blastochloris viridis</name>
    <name type="common">Rhodopseudomonas viridis</name>
    <dbReference type="NCBI Taxonomy" id="1079"/>
    <lineage>
        <taxon>Bacteria</taxon>
        <taxon>Pseudomonadati</taxon>
        <taxon>Pseudomonadota</taxon>
        <taxon>Alphaproteobacteria</taxon>
        <taxon>Hyphomicrobiales</taxon>
        <taxon>Blastochloridaceae</taxon>
        <taxon>Blastochloris</taxon>
    </lineage>
</organism>
<dbReference type="InterPro" id="IPR015797">
    <property type="entry name" value="NUDIX_hydrolase-like_dom_sf"/>
</dbReference>
<evidence type="ECO:0000256" key="1">
    <source>
        <dbReference type="ARBA" id="ARBA00001946"/>
    </source>
</evidence>
<dbReference type="AlphaFoldDB" id="A0A6N4R2I7"/>
<sequence length="158" mass="17993">MAERHKVVPAVFLVFENPQGEVLLQLRQNTGYADGYWSIPSGHFEPNEHVLKVAQREAKEELDVTMEEQDMHFIALHHIRRTDGLDGMNFYFKITKWQGTPSNAEPAKCGGVQWFSKTKLPENIFPELAEVLGSHPPHRCLSGKFQPRLGTTPTEQKV</sequence>
<dbReference type="GO" id="GO:0016787">
    <property type="term" value="F:hydrolase activity"/>
    <property type="evidence" value="ECO:0007669"/>
    <property type="project" value="UniProtKB-KW"/>
</dbReference>
<dbReference type="Gene3D" id="3.90.79.10">
    <property type="entry name" value="Nucleoside Triphosphate Pyrophosphohydrolase"/>
    <property type="match status" value="1"/>
</dbReference>
<protein>
    <submittedName>
        <fullName evidence="4">NUDIX domain-containing protein</fullName>
    </submittedName>
</protein>
<evidence type="ECO:0000256" key="2">
    <source>
        <dbReference type="ARBA" id="ARBA00022801"/>
    </source>
</evidence>
<evidence type="ECO:0000313" key="5">
    <source>
        <dbReference type="Proteomes" id="UP000320948"/>
    </source>
</evidence>
<keyword evidence="2" id="KW-0378">Hydrolase</keyword>
<dbReference type="PANTHER" id="PTHR43046">
    <property type="entry name" value="GDP-MANNOSE MANNOSYL HYDROLASE"/>
    <property type="match status" value="1"/>
</dbReference>
<dbReference type="InterPro" id="IPR020084">
    <property type="entry name" value="NUDIX_hydrolase_CS"/>
</dbReference>
<dbReference type="PROSITE" id="PS00893">
    <property type="entry name" value="NUDIX_BOX"/>
    <property type="match status" value="1"/>
</dbReference>
<dbReference type="Pfam" id="PF00293">
    <property type="entry name" value="NUDIX"/>
    <property type="match status" value="1"/>
</dbReference>
<evidence type="ECO:0000313" key="4">
    <source>
        <dbReference type="EMBL" id="TKW61336.1"/>
    </source>
</evidence>
<gene>
    <name evidence="4" type="ORF">DI628_01520</name>
</gene>
<name>A0A6N4R2I7_BLAVI</name>
<dbReference type="SUPFAM" id="SSF55811">
    <property type="entry name" value="Nudix"/>
    <property type="match status" value="1"/>
</dbReference>
<dbReference type="EMBL" id="VAFM01000001">
    <property type="protein sequence ID" value="TKW61336.1"/>
    <property type="molecule type" value="Genomic_DNA"/>
</dbReference>
<comment type="caution">
    <text evidence="4">The sequence shown here is derived from an EMBL/GenBank/DDBJ whole genome shotgun (WGS) entry which is preliminary data.</text>
</comment>
<feature type="domain" description="Nudix hydrolase" evidence="3">
    <location>
        <begin position="3"/>
        <end position="145"/>
    </location>
</feature>
<dbReference type="Proteomes" id="UP000320948">
    <property type="component" value="Unassembled WGS sequence"/>
</dbReference>
<dbReference type="InterPro" id="IPR000086">
    <property type="entry name" value="NUDIX_hydrolase_dom"/>
</dbReference>